<dbReference type="EMBL" id="CP131062">
    <property type="protein sequence ID" value="WNY27888.1"/>
    <property type="molecule type" value="Genomic_DNA"/>
</dbReference>
<keyword evidence="2" id="KW-1185">Reference proteome</keyword>
<evidence type="ECO:0008006" key="3">
    <source>
        <dbReference type="Google" id="ProtNLM"/>
    </source>
</evidence>
<accession>A0AA96V9R9</accession>
<dbReference type="InterPro" id="IPR011664">
    <property type="entry name" value="Abi_system_AbiD/AbiF-like"/>
</dbReference>
<evidence type="ECO:0000313" key="2">
    <source>
        <dbReference type="Proteomes" id="UP001302662"/>
    </source>
</evidence>
<protein>
    <recommendedName>
        <fullName evidence="3">Abortive infection bacteriophage resistance protein</fullName>
    </recommendedName>
</protein>
<gene>
    <name evidence="1" type="ORF">MmiEs2_00660</name>
</gene>
<dbReference type="KEGG" id="mees:MmiEs2_00660"/>
<reference evidence="1 2" key="1">
    <citation type="submission" date="2023-07" db="EMBL/GenBank/DDBJ databases">
        <title>Closed genome sequence of Methanimicrococcus sp. Es2.</title>
        <authorList>
            <person name="Protasov E."/>
            <person name="Platt K."/>
            <person name="Reeh H."/>
            <person name="Poehlein A."/>
            <person name="Daniel R."/>
            <person name="Brune A."/>
        </authorList>
    </citation>
    <scope>NUCLEOTIDE SEQUENCE [LARGE SCALE GENOMIC DNA]</scope>
    <source>
        <strain evidence="1 2">Es2</strain>
    </source>
</reference>
<dbReference type="Pfam" id="PF07751">
    <property type="entry name" value="Abi_2"/>
    <property type="match status" value="1"/>
</dbReference>
<proteinExistence type="predicted"/>
<organism evidence="1 2">
    <name type="scientific">Methanimicrococcus stummii</name>
    <dbReference type="NCBI Taxonomy" id="3028294"/>
    <lineage>
        <taxon>Archaea</taxon>
        <taxon>Methanobacteriati</taxon>
        <taxon>Methanobacteriota</taxon>
        <taxon>Stenosarchaea group</taxon>
        <taxon>Methanomicrobia</taxon>
        <taxon>Methanosarcinales</taxon>
        <taxon>Methanosarcinaceae</taxon>
        <taxon>Methanimicrococcus</taxon>
    </lineage>
</organism>
<dbReference type="Proteomes" id="UP001302662">
    <property type="component" value="Chromosome"/>
</dbReference>
<dbReference type="AlphaFoldDB" id="A0AA96V9R9"/>
<name>A0AA96V9R9_9EURY</name>
<sequence length="296" mass="35144">MQYSKPSYSVQNQIERLKGKGLQFEKEYEAESFFQYNNYYRWKGYAYHFQDHNALNSLFTKTTHFETITEIYNFDRELRSLIFSSIETIEIALKAQIIYQYSLVYGSHWYLNPDLFRDKRMYLDSMKVLFGEVSGSKEMFIGHYLNKYNDPSLPPVWSCLEIVSFGYMSKFFKNLKGGNCKKDVAQMFGLADPNILDNWIQCISVLRNICAHHGRLWRRKFLPVTIPKNPSKCFVNDIGSPFDLYAPICCIKYLSDRINPNNDFKEKLKILLNKYPSIDTKYLGFPLDWKQEMFWK</sequence>
<evidence type="ECO:0000313" key="1">
    <source>
        <dbReference type="EMBL" id="WNY27888.1"/>
    </source>
</evidence>